<dbReference type="InterPro" id="IPR057043">
    <property type="entry name" value="PARP14_KH_2"/>
</dbReference>
<dbReference type="InterPro" id="IPR057050">
    <property type="entry name" value="RRM_PARP14_2"/>
</dbReference>
<feature type="region of interest" description="Disordered" evidence="7">
    <location>
        <begin position="1772"/>
        <end position="1851"/>
    </location>
</feature>
<dbReference type="InterPro" id="IPR002589">
    <property type="entry name" value="Macro_dom"/>
</dbReference>
<dbReference type="Pfam" id="PF23254">
    <property type="entry name" value="KH_PARP14_8"/>
    <property type="match status" value="1"/>
</dbReference>
<dbReference type="Pfam" id="PF23248">
    <property type="entry name" value="KH_PARP14_2"/>
    <property type="match status" value="1"/>
</dbReference>
<dbReference type="InterPro" id="IPR052056">
    <property type="entry name" value="Mono-ARTD/PARP"/>
</dbReference>
<dbReference type="SUPFAM" id="SSF52949">
    <property type="entry name" value="Macro domain-like"/>
    <property type="match status" value="1"/>
</dbReference>
<evidence type="ECO:0000256" key="5">
    <source>
        <dbReference type="ARBA" id="ARBA00023027"/>
    </source>
</evidence>
<dbReference type="PANTHER" id="PTHR14453:SF89">
    <property type="entry name" value="PROTEIN MONO-ADP-RIBOSYLTRANSFERASE PARP14"/>
    <property type="match status" value="1"/>
</dbReference>
<feature type="region of interest" description="Disordered" evidence="7">
    <location>
        <begin position="1306"/>
        <end position="1584"/>
    </location>
</feature>
<evidence type="ECO:0000256" key="4">
    <source>
        <dbReference type="ARBA" id="ARBA00022695"/>
    </source>
</evidence>
<dbReference type="InterPro" id="IPR057048">
    <property type="entry name" value="PARP14_KH_6"/>
</dbReference>
<evidence type="ECO:0000313" key="9">
    <source>
        <dbReference type="Proteomes" id="UP000694915"/>
    </source>
</evidence>
<feature type="compositionally biased region" description="Basic and acidic residues" evidence="7">
    <location>
        <begin position="1306"/>
        <end position="1315"/>
    </location>
</feature>
<dbReference type="Gene3D" id="3.30.70.330">
    <property type="match status" value="2"/>
</dbReference>
<evidence type="ECO:0000256" key="7">
    <source>
        <dbReference type="SAM" id="MobiDB-lite"/>
    </source>
</evidence>
<dbReference type="Pfam" id="PF23222">
    <property type="entry name" value="RRM_PARP14_1"/>
    <property type="match status" value="1"/>
</dbReference>
<dbReference type="InterPro" id="IPR057047">
    <property type="entry name" value="PARP14_KH_5"/>
</dbReference>
<dbReference type="InterPro" id="IPR054596">
    <property type="entry name" value="PARP14_WWE"/>
</dbReference>
<evidence type="ECO:0000256" key="2">
    <source>
        <dbReference type="ARBA" id="ARBA00022676"/>
    </source>
</evidence>
<dbReference type="Pfam" id="PF23252">
    <property type="entry name" value="KH_PARP14_5"/>
    <property type="match status" value="1"/>
</dbReference>
<keyword evidence="3" id="KW-0808">Transferase</keyword>
<dbReference type="CDD" id="cd12300">
    <property type="entry name" value="RRM1_PAR14"/>
    <property type="match status" value="1"/>
</dbReference>
<dbReference type="Pfam" id="PF23249">
    <property type="entry name" value="KH_PARP14_3"/>
    <property type="match status" value="1"/>
</dbReference>
<feature type="compositionally biased region" description="Low complexity" evidence="7">
    <location>
        <begin position="1412"/>
        <end position="1430"/>
    </location>
</feature>
<evidence type="ECO:0000259" key="8">
    <source>
        <dbReference type="PROSITE" id="PS51154"/>
    </source>
</evidence>
<feature type="domain" description="Macro" evidence="8">
    <location>
        <begin position="892"/>
        <end position="1060"/>
    </location>
</feature>
<dbReference type="SMART" id="SM00506">
    <property type="entry name" value="A1pp"/>
    <property type="match status" value="1"/>
</dbReference>
<organism evidence="9 10">
    <name type="scientific">Microtus ochrogaster</name>
    <name type="common">Prairie vole</name>
    <dbReference type="NCBI Taxonomy" id="79684"/>
    <lineage>
        <taxon>Eukaryota</taxon>
        <taxon>Metazoa</taxon>
        <taxon>Chordata</taxon>
        <taxon>Craniata</taxon>
        <taxon>Vertebrata</taxon>
        <taxon>Euteleostomi</taxon>
        <taxon>Mammalia</taxon>
        <taxon>Eutheria</taxon>
        <taxon>Euarchontoglires</taxon>
        <taxon>Glires</taxon>
        <taxon>Rodentia</taxon>
        <taxon>Myomorpha</taxon>
        <taxon>Muroidea</taxon>
        <taxon>Cricetidae</taxon>
        <taxon>Arvicolinae</taxon>
        <taxon>Microtus</taxon>
    </lineage>
</organism>
<evidence type="ECO:0000256" key="6">
    <source>
        <dbReference type="ARBA" id="ARBA00023242"/>
    </source>
</evidence>
<accession>A0ABM0KER6</accession>
<dbReference type="Pfam" id="PF23085">
    <property type="entry name" value="RRM_PARP14_3"/>
    <property type="match status" value="1"/>
</dbReference>
<dbReference type="InterPro" id="IPR043472">
    <property type="entry name" value="Macro_dom-like"/>
</dbReference>
<dbReference type="PANTHER" id="PTHR14453">
    <property type="entry name" value="PARP/ZINC FINGER CCCH TYPE DOMAIN CONTAINING PROTEIN"/>
    <property type="match status" value="1"/>
</dbReference>
<keyword evidence="2" id="KW-0328">Glycosyltransferase</keyword>
<protein>
    <submittedName>
        <fullName evidence="10">Poly [ADP-ribose] polymerase 14-like</fullName>
    </submittedName>
</protein>
<comment type="subcellular location">
    <subcellularLocation>
        <location evidence="1">Nucleus</location>
    </subcellularLocation>
</comment>
<feature type="compositionally biased region" description="Polar residues" evidence="7">
    <location>
        <begin position="1549"/>
        <end position="1560"/>
    </location>
</feature>
<feature type="compositionally biased region" description="Basic residues" evidence="7">
    <location>
        <begin position="1841"/>
        <end position="1851"/>
    </location>
</feature>
<evidence type="ECO:0000256" key="3">
    <source>
        <dbReference type="ARBA" id="ARBA00022679"/>
    </source>
</evidence>
<dbReference type="InterPro" id="IPR057051">
    <property type="entry name" value="PARP14_RPM_1"/>
</dbReference>
<dbReference type="Pfam" id="PF23084">
    <property type="entry name" value="KH_PARP14_1"/>
    <property type="match status" value="1"/>
</dbReference>
<dbReference type="InterPro" id="IPR057049">
    <property type="entry name" value="PARP14_KH_8"/>
</dbReference>
<dbReference type="PROSITE" id="PS51154">
    <property type="entry name" value="MACRO"/>
    <property type="match status" value="1"/>
</dbReference>
<sequence length="1935" mass="213959">MAASGPFPLLVEGSWGPNPQKTLINKLQMYFQSQKKSGGGECEVVLQPGNPASFLVLFSLEHVWQNVLKKGNHELVWPGKGTFKLTVRLPEDPDEASVSKEAVPDKHRDEDSTLTVEAWFYVLDTAHSPSNRTEDVPKECETVSFMVAFENLSEKVTDIVLTFLVENISGFPSDDFKVEVIQDFGIAVVTFQKPIDTKKFISDCISHHWNQQLQLAPRLLETTKVVRVENLPPGVDDYQLQLYFENPFNGGGRVTQVECFPEDSSALVEFSDCKVLGTILAKRHSFNRMPLSVFPYYPSLGTALYGEEKPLVKLPASFQESLGLPLWKFFQKNNHLIEEINDKMRRCHCELTWSDINGTVTVRPAATLVTHRPSIKTWQRDASKVLSGIKAKYEVKMFEVYPPVWDIILHEVGDDRVLIEFDKESLTLAGKSEDVQDIGQKIKELIDSTTEKVRKEEQSLKENVAISPGKHFLLQHSGFLDDLRKENPEMEIHYDAATQHLCFKGSYTDVSKVNCDIHEKMYFKAQKDVPIPSEVFMFLQQVDSQEFSKTLFEGQKILAKYELNGTALLLMACSFRALAEAEKKMLDGLSYKIIEVEDKEIFRGNAWKKKIHPLQKRHPSRASIMIKNELTSGSPAEVIIAGCVKEVNEIHGQLFEFLENTMKMERLVEIEPVLIMEYLRSDRKLFWPKIKKANVQARFKLQDEPKGILLTGSKSKVLECMDMVKEILDSVCIKRFHTDKPGARHFFQDKASYYKSEIKRLYGCIIELQEGAEKDKGNNFQCQTDRSTLKKIYLVDISAKVAEAFAEAVETTYKASLSHTASQSSLTALELVPPGETPQTQDHVLVSPEGLKIRLVEEGVQNAKAFSDEFDKRSHGNPSNTQGVYGSLSSPTLGVHEMNIGPILFQVATGDITKEVADVIVNSTPKTLKSGVSKAILEGAGPSVENEFSVLAQQNSEYIVTEGGSLRCKSIIHIVGGNDVKRSVSCVLEECEQRNYSSICLPAIGTGSAQQDPDAVAKAIMDAIEEFIWKTSVPAVKKVKVVIFQPHILSVFYDNMKDREGSSAPPQPSLLSKTTSFLGFPKHTPHKQKTLFLEKKIEQTVFQVCGIDENSVEHTISWIQNLITQEQLPYRSDDECVRDFGEKEYKKLNELQERLNIIIELDQKAPLIKVAGISRDVIEARDEIENLIKSIRLAKEKESQADYVLTFVEWRYIVNNVTHCFDKTATMQLENAQQAKHKSTVVKINNQDFTVNLRMNMATGPQGQSVTVQRILKDEGKLHAPKERVLKKRDHDMVIDGKPVTIFLETTKRPEEDLRSSPSFLAKPAEAPSSRHPSLTQPAEAPSLRSPSVIQPAKAPCSRPASLAESAEVPSSRPPSLAEAAESVSFRPPSVTQPAEASGFRPLSVEQPSEVPSSRPPSLAEPAEAASSRPPSLPQPAEAAGSRSPSLAEPAEVPSCRPPSLAEPVEAASSRPPSLAETAEAAGSSPPSLAEPAEAACSSPPSLTQLAEAPSSRPLSLTQPDEAPGSSHPSLKKTAENTSSRPLSVMKTADTSSSRCTSLTKPAELHTSKMPTALPSSSCPPSPLLVRPQKSIPRIHWEIKKYFESQDSGGGECSVQPVGPSAPDTFKVNFLERTGELGQQNRAGVGCKGNHAACICCHDGSRHLWPASSAAARVPAGPHQLRGASSICLRDRVPFASTTGFGSKMVQSLQTESRLLMKEVGNLKKDTTTLTNNIQSTEVLLDMVQTTKERVLKKRKHQMVIDGKPVTIFLKTTKKPVEDPKSRPSPLKKTIETTSSRPPPLKKTADASSSRPPPLKKTADAASCRPPPLKKTAETTGSRPPSKKRVLKKREHQMVVDGKPVTIFLKTTKKPVEDQRPRPPSVTQSLDEALGYDSDDAIVQMVSVDRRAGTVATTAPRSLLLPIWSSGFSWALAVS</sequence>
<feature type="compositionally biased region" description="Low complexity" evidence="7">
    <location>
        <begin position="1479"/>
        <end position="1502"/>
    </location>
</feature>
<dbReference type="InterPro" id="IPR057044">
    <property type="entry name" value="PARP14_KH_1"/>
</dbReference>
<dbReference type="Pfam" id="PF23245">
    <property type="entry name" value="RRM_PARP14_2"/>
    <property type="match status" value="1"/>
</dbReference>
<dbReference type="SUPFAM" id="SSF117839">
    <property type="entry name" value="WWE domain"/>
    <property type="match status" value="1"/>
</dbReference>
<gene>
    <name evidence="10" type="primary">LOC101980570</name>
</gene>
<dbReference type="Proteomes" id="UP000694915">
    <property type="component" value="Chromosome 2"/>
</dbReference>
<dbReference type="InterPro" id="IPR037197">
    <property type="entry name" value="WWE_dom_sf"/>
</dbReference>
<dbReference type="Gene3D" id="3.40.220.10">
    <property type="entry name" value="Leucine Aminopeptidase, subunit E, domain 1"/>
    <property type="match status" value="1"/>
</dbReference>
<keyword evidence="4" id="KW-0548">Nucleotidyltransferase</keyword>
<dbReference type="InterPro" id="IPR057046">
    <property type="entry name" value="PARP14_KH_4"/>
</dbReference>
<reference evidence="10" key="1">
    <citation type="submission" date="2025-08" db="UniProtKB">
        <authorList>
            <consortium name="RefSeq"/>
        </authorList>
    </citation>
    <scope>IDENTIFICATION</scope>
</reference>
<dbReference type="RefSeq" id="XP_005344976.1">
    <property type="nucleotide sequence ID" value="XM_005344919.1"/>
</dbReference>
<dbReference type="Pfam" id="PF23253">
    <property type="entry name" value="KH_PARP14_6"/>
    <property type="match status" value="1"/>
</dbReference>
<evidence type="ECO:0000313" key="10">
    <source>
        <dbReference type="RefSeq" id="XP_005344976.1"/>
    </source>
</evidence>
<dbReference type="Pfam" id="PF23251">
    <property type="entry name" value="KH_PARP14_4"/>
    <property type="match status" value="1"/>
</dbReference>
<proteinExistence type="predicted"/>
<dbReference type="GeneID" id="101980570"/>
<dbReference type="InterPro" id="IPR057045">
    <property type="entry name" value="PARP14_KH_3"/>
</dbReference>
<dbReference type="Pfam" id="PF01661">
    <property type="entry name" value="Macro"/>
    <property type="match status" value="1"/>
</dbReference>
<evidence type="ECO:0000256" key="1">
    <source>
        <dbReference type="ARBA" id="ARBA00004123"/>
    </source>
</evidence>
<keyword evidence="6" id="KW-0539">Nucleus</keyword>
<dbReference type="Pfam" id="PF22005">
    <property type="entry name" value="WWE_1"/>
    <property type="match status" value="1"/>
</dbReference>
<name>A0ABM0KER6_MICOH</name>
<keyword evidence="5" id="KW-0520">NAD</keyword>
<dbReference type="Gene3D" id="3.30.720.50">
    <property type="match status" value="1"/>
</dbReference>
<keyword evidence="9" id="KW-1185">Reference proteome</keyword>
<dbReference type="InterPro" id="IPR012677">
    <property type="entry name" value="Nucleotide-bd_a/b_plait_sf"/>
</dbReference>